<dbReference type="Proteomes" id="UP000027600">
    <property type="component" value="Chromosome I"/>
</dbReference>
<gene>
    <name evidence="1" type="ORF">RBI_I01598</name>
</gene>
<proteinExistence type="predicted"/>
<organism evidence="1 2">
    <name type="scientific">Ruminococcus bicirculans</name>
    <name type="common">ex Wegman et al. 2014</name>
    <dbReference type="NCBI Taxonomy" id="1160721"/>
    <lineage>
        <taxon>Bacteria</taxon>
        <taxon>Bacillati</taxon>
        <taxon>Bacillota</taxon>
        <taxon>Clostridia</taxon>
        <taxon>Eubacteriales</taxon>
        <taxon>Oscillospiraceae</taxon>
        <taxon>Ruminococcus</taxon>
    </lineage>
</organism>
<dbReference type="EMBL" id="HF545616">
    <property type="protein sequence ID" value="CCO05300.1"/>
    <property type="molecule type" value="Genomic_DNA"/>
</dbReference>
<evidence type="ECO:0000313" key="2">
    <source>
        <dbReference type="Proteomes" id="UP000027600"/>
    </source>
</evidence>
<protein>
    <submittedName>
        <fullName evidence="1">Uncharacterized protein</fullName>
    </submittedName>
</protein>
<name>A0ABM9QHH8_9FIRM</name>
<evidence type="ECO:0000313" key="1">
    <source>
        <dbReference type="EMBL" id="CCO05300.1"/>
    </source>
</evidence>
<accession>A0ABM9QHH8</accession>
<sequence>MPDMMIVKTERLNVKPSDIPSHVADGFARATLRAVERYFSDPAVKVEYEKWLEKRRNDILCEVNEEENHENIY</sequence>
<dbReference type="RefSeq" id="WP_038672233.1">
    <property type="nucleotide sequence ID" value="NZ_DAWCKT010000082.1"/>
</dbReference>
<reference evidence="1 2" key="1">
    <citation type="journal article" date="2014" name="Int. J. Syst. Evol. Microbiol.">
        <title>Complete genome of a new Firmicutes species belonging to the dominant human colonic microbiota ('Ruminococcus bicirculans') reveals two chromosomes and a selective capacity to utilize plant glucans.</title>
        <authorList>
            <consortium name="NISC Comparative Sequencing Program"/>
            <person name="Wegmann U."/>
            <person name="Louis P."/>
            <person name="Goesmann A."/>
            <person name="Henrissat B."/>
            <person name="Duncan S.H."/>
            <person name="Flint H.J."/>
        </authorList>
    </citation>
    <scope>NUCLEOTIDE SEQUENCE [LARGE SCALE GENOMIC DNA]</scope>
    <source>
        <strain evidence="1 2">80/3</strain>
    </source>
</reference>
<keyword evidence="2" id="KW-1185">Reference proteome</keyword>